<sequence length="220" mass="22060">TPAGGRRVSGDVPQAPPAPIAVALFSAAPPPSPSAAAAAGPSASAGTRRHGGGSAAQPLPQLDRPYLAAPPTLSVGILRSWLIEQLAAKQAVAADGGDGGGGADGGGAGAAAGAQGEKGQQQQQRQQQQRQQQQQQQQQEEERGKGQRRTGAGAHSLAAGSGPPQLQRLQLLSGGHPLTHMTETVGKLRQRTLAKPKKAGSGGGGAEDDPVLVLTYRLAS</sequence>
<dbReference type="Proteomes" id="UP000054498">
    <property type="component" value="Unassembled WGS sequence"/>
</dbReference>
<proteinExistence type="predicted"/>
<dbReference type="GeneID" id="25738943"/>
<keyword evidence="3" id="KW-1185">Reference proteome</keyword>
<reference evidence="2 3" key="1">
    <citation type="journal article" date="2013" name="BMC Genomics">
        <title>Reconstruction of the lipid metabolism for the microalga Monoraphidium neglectum from its genome sequence reveals characteristics suitable for biofuel production.</title>
        <authorList>
            <person name="Bogen C."/>
            <person name="Al-Dilaimi A."/>
            <person name="Albersmeier A."/>
            <person name="Wichmann J."/>
            <person name="Grundmann M."/>
            <person name="Rupp O."/>
            <person name="Lauersen K.J."/>
            <person name="Blifernez-Klassen O."/>
            <person name="Kalinowski J."/>
            <person name="Goesmann A."/>
            <person name="Mussgnug J.H."/>
            <person name="Kruse O."/>
        </authorList>
    </citation>
    <scope>NUCLEOTIDE SEQUENCE [LARGE SCALE GENOMIC DNA]</scope>
    <source>
        <strain evidence="2 3">SAG 48.87</strain>
    </source>
</reference>
<evidence type="ECO:0000256" key="1">
    <source>
        <dbReference type="SAM" id="MobiDB-lite"/>
    </source>
</evidence>
<dbReference type="STRING" id="145388.A0A0D2JSA4"/>
<feature type="compositionally biased region" description="Low complexity" evidence="1">
    <location>
        <begin position="34"/>
        <end position="46"/>
    </location>
</feature>
<feature type="region of interest" description="Disordered" evidence="1">
    <location>
        <begin position="95"/>
        <end position="209"/>
    </location>
</feature>
<protein>
    <submittedName>
        <fullName evidence="2">Uncharacterized protein</fullName>
    </submittedName>
</protein>
<accession>A0A0D2JSA4</accession>
<name>A0A0D2JSA4_9CHLO</name>
<dbReference type="RefSeq" id="XP_013900917.1">
    <property type="nucleotide sequence ID" value="XM_014045463.1"/>
</dbReference>
<feature type="compositionally biased region" description="Basic residues" evidence="1">
    <location>
        <begin position="188"/>
        <end position="198"/>
    </location>
</feature>
<organism evidence="2 3">
    <name type="scientific">Monoraphidium neglectum</name>
    <dbReference type="NCBI Taxonomy" id="145388"/>
    <lineage>
        <taxon>Eukaryota</taxon>
        <taxon>Viridiplantae</taxon>
        <taxon>Chlorophyta</taxon>
        <taxon>core chlorophytes</taxon>
        <taxon>Chlorophyceae</taxon>
        <taxon>CS clade</taxon>
        <taxon>Sphaeropleales</taxon>
        <taxon>Selenastraceae</taxon>
        <taxon>Monoraphidium</taxon>
    </lineage>
</organism>
<feature type="compositionally biased region" description="Low complexity" evidence="1">
    <location>
        <begin position="151"/>
        <end position="162"/>
    </location>
</feature>
<feature type="compositionally biased region" description="Gly residues" evidence="1">
    <location>
        <begin position="96"/>
        <end position="110"/>
    </location>
</feature>
<dbReference type="EMBL" id="KK101173">
    <property type="protein sequence ID" value="KIZ01898.1"/>
    <property type="molecule type" value="Genomic_DNA"/>
</dbReference>
<feature type="compositionally biased region" description="Low complexity" evidence="1">
    <location>
        <begin position="111"/>
        <end position="138"/>
    </location>
</feature>
<feature type="region of interest" description="Disordered" evidence="1">
    <location>
        <begin position="24"/>
        <end position="67"/>
    </location>
</feature>
<dbReference type="AlphaFoldDB" id="A0A0D2JSA4"/>
<evidence type="ECO:0000313" key="3">
    <source>
        <dbReference type="Proteomes" id="UP000054498"/>
    </source>
</evidence>
<evidence type="ECO:0000313" key="2">
    <source>
        <dbReference type="EMBL" id="KIZ01898.1"/>
    </source>
</evidence>
<dbReference type="KEGG" id="mng:MNEG_6067"/>
<feature type="non-terminal residue" evidence="2">
    <location>
        <position position="1"/>
    </location>
</feature>
<gene>
    <name evidence="2" type="ORF">MNEG_6067</name>
</gene>